<gene>
    <name evidence="2" type="ORF">LCGC14_0748590</name>
</gene>
<feature type="domain" description="Phosphatidic acid phosphatase type 2/haloperoxidase" evidence="1">
    <location>
        <begin position="132"/>
        <end position="248"/>
    </location>
</feature>
<evidence type="ECO:0000259" key="1">
    <source>
        <dbReference type="SMART" id="SM00014"/>
    </source>
</evidence>
<proteinExistence type="predicted"/>
<name>A0A0F9QPJ8_9ZZZZ</name>
<reference evidence="2" key="1">
    <citation type="journal article" date="2015" name="Nature">
        <title>Complex archaea that bridge the gap between prokaryotes and eukaryotes.</title>
        <authorList>
            <person name="Spang A."/>
            <person name="Saw J.H."/>
            <person name="Jorgensen S.L."/>
            <person name="Zaremba-Niedzwiedzka K."/>
            <person name="Martijn J."/>
            <person name="Lind A.E."/>
            <person name="van Eijk R."/>
            <person name="Schleper C."/>
            <person name="Guy L."/>
            <person name="Ettema T.J."/>
        </authorList>
    </citation>
    <scope>NUCLEOTIDE SEQUENCE</scope>
</reference>
<accession>A0A0F9QPJ8</accession>
<dbReference type="EMBL" id="LAZR01001794">
    <property type="protein sequence ID" value="KKN38932.1"/>
    <property type="molecule type" value="Genomic_DNA"/>
</dbReference>
<evidence type="ECO:0000313" key="2">
    <source>
        <dbReference type="EMBL" id="KKN38932.1"/>
    </source>
</evidence>
<dbReference type="CDD" id="cd03394">
    <property type="entry name" value="PAP2_like_5"/>
    <property type="match status" value="1"/>
</dbReference>
<dbReference type="PANTHER" id="PTHR14969:SF13">
    <property type="entry name" value="AT30094P"/>
    <property type="match status" value="1"/>
</dbReference>
<sequence length="278" mass="30573">MNNLPKNLCVFILLSILFFSPSQSILLAETSSDDEDKLNKEFLLNFGDDFVDVLASPKSWKGGDFLSFSAVLGAGLLLYSVDQDIQQWARDNRSSSSEDYFKTIGHLGNGIVLLGLVTALYVSGEVSDNNSLRKTALLSLESCLTTGIIVRGLKSVVGRARPWTGESSHSFHPFSTRSSFASFPSGHASTAFAMATVIADQSKKAYIDIIAYSLATMAAFSRVHLDKHWASDILVGSAIGYFVAKKISALDRNRDSKKVKLSFQFSRQRQAFSLTYYF</sequence>
<dbReference type="SMART" id="SM00014">
    <property type="entry name" value="acidPPc"/>
    <property type="match status" value="1"/>
</dbReference>
<dbReference type="InterPro" id="IPR000326">
    <property type="entry name" value="PAP2/HPO"/>
</dbReference>
<dbReference type="Pfam" id="PF01569">
    <property type="entry name" value="PAP2"/>
    <property type="match status" value="1"/>
</dbReference>
<protein>
    <recommendedName>
        <fullName evidence="1">Phosphatidic acid phosphatase type 2/haloperoxidase domain-containing protein</fullName>
    </recommendedName>
</protein>
<dbReference type="SUPFAM" id="SSF48317">
    <property type="entry name" value="Acid phosphatase/Vanadium-dependent haloperoxidase"/>
    <property type="match status" value="1"/>
</dbReference>
<dbReference type="PANTHER" id="PTHR14969">
    <property type="entry name" value="SPHINGOSINE-1-PHOSPHATE PHOSPHOHYDROLASE"/>
    <property type="match status" value="1"/>
</dbReference>
<dbReference type="InterPro" id="IPR036938">
    <property type="entry name" value="PAP2/HPO_sf"/>
</dbReference>
<dbReference type="Gene3D" id="1.20.144.10">
    <property type="entry name" value="Phosphatidic acid phosphatase type 2/haloperoxidase"/>
    <property type="match status" value="1"/>
</dbReference>
<organism evidence="2">
    <name type="scientific">marine sediment metagenome</name>
    <dbReference type="NCBI Taxonomy" id="412755"/>
    <lineage>
        <taxon>unclassified sequences</taxon>
        <taxon>metagenomes</taxon>
        <taxon>ecological metagenomes</taxon>
    </lineage>
</organism>
<comment type="caution">
    <text evidence="2">The sequence shown here is derived from an EMBL/GenBank/DDBJ whole genome shotgun (WGS) entry which is preliminary data.</text>
</comment>
<dbReference type="AlphaFoldDB" id="A0A0F9QPJ8"/>